<evidence type="ECO:0000313" key="2">
    <source>
        <dbReference type="Proteomes" id="UP001501710"/>
    </source>
</evidence>
<dbReference type="InterPro" id="IPR007822">
    <property type="entry name" value="LANC-like"/>
</dbReference>
<dbReference type="Proteomes" id="UP001501710">
    <property type="component" value="Unassembled WGS sequence"/>
</dbReference>
<dbReference type="PRINTS" id="PR01950">
    <property type="entry name" value="LANCSUPER"/>
</dbReference>
<sequence length="364" mass="39337">MITAQSLSDGAAGAALLAAERGEDARPWLAEMVAGPVMAHPDEANLFQGAPAVAFTLATLGQPRALATLDRHVEAITHTRLEAAHRRIDRGELPAKREFDLIAGLTGLGVYLLRRHGGGELLRDVLTYLVRLTEPRPDDLPGWWALDGPAGPAPKWGHGHGNLGMAHGISGPLALLALAMRRGVSADGHADAMRRICRWLDRWRSGEPPRIWWPGAISRAEHDHGTTRSPGPYRPSWCYGTPGIARAQQLAGLALGDPSRQRLAEAALIWCVTDEAQLSQLNDVSLCHGWAGLVQTVWRMGAHDERIRAVVPRLLDGLAVSLLRQPPHERGLLVGETGVLLAQHAASTNAPPITRWDACLLLND</sequence>
<dbReference type="SUPFAM" id="SSF158745">
    <property type="entry name" value="LanC-like"/>
    <property type="match status" value="1"/>
</dbReference>
<dbReference type="InterPro" id="IPR033889">
    <property type="entry name" value="LanC"/>
</dbReference>
<accession>A0ABP8CCE5</accession>
<organism evidence="1 2">
    <name type="scientific">Actinomadura meridiana</name>
    <dbReference type="NCBI Taxonomy" id="559626"/>
    <lineage>
        <taxon>Bacteria</taxon>
        <taxon>Bacillati</taxon>
        <taxon>Actinomycetota</taxon>
        <taxon>Actinomycetes</taxon>
        <taxon>Streptosporangiales</taxon>
        <taxon>Thermomonosporaceae</taxon>
        <taxon>Actinomadura</taxon>
    </lineage>
</organism>
<dbReference type="CDD" id="cd04793">
    <property type="entry name" value="LanC"/>
    <property type="match status" value="1"/>
</dbReference>
<dbReference type="RefSeq" id="WP_344900527.1">
    <property type="nucleotide sequence ID" value="NZ_BAABAS010000017.1"/>
</dbReference>
<evidence type="ECO:0008006" key="3">
    <source>
        <dbReference type="Google" id="ProtNLM"/>
    </source>
</evidence>
<name>A0ABP8CCE5_9ACTN</name>
<protein>
    <recommendedName>
        <fullName evidence="3">Lanthionine synthetase</fullName>
    </recommendedName>
</protein>
<reference evidence="2" key="1">
    <citation type="journal article" date="2019" name="Int. J. Syst. Evol. Microbiol.">
        <title>The Global Catalogue of Microorganisms (GCM) 10K type strain sequencing project: providing services to taxonomists for standard genome sequencing and annotation.</title>
        <authorList>
            <consortium name="The Broad Institute Genomics Platform"/>
            <consortium name="The Broad Institute Genome Sequencing Center for Infectious Disease"/>
            <person name="Wu L."/>
            <person name="Ma J."/>
        </authorList>
    </citation>
    <scope>NUCLEOTIDE SEQUENCE [LARGE SCALE GENOMIC DNA]</scope>
    <source>
        <strain evidence="2">JCM 17440</strain>
    </source>
</reference>
<gene>
    <name evidence="1" type="ORF">GCM10022254_48980</name>
</gene>
<dbReference type="EMBL" id="BAABAS010000017">
    <property type="protein sequence ID" value="GAA4237281.1"/>
    <property type="molecule type" value="Genomic_DNA"/>
</dbReference>
<dbReference type="Gene3D" id="1.50.10.20">
    <property type="match status" value="1"/>
</dbReference>
<dbReference type="SMART" id="SM01260">
    <property type="entry name" value="LANC_like"/>
    <property type="match status" value="1"/>
</dbReference>
<dbReference type="Pfam" id="PF05147">
    <property type="entry name" value="LANC_like"/>
    <property type="match status" value="1"/>
</dbReference>
<dbReference type="PRINTS" id="PR01955">
    <property type="entry name" value="LANCFRANKIA"/>
</dbReference>
<evidence type="ECO:0000313" key="1">
    <source>
        <dbReference type="EMBL" id="GAA4237281.1"/>
    </source>
</evidence>
<proteinExistence type="predicted"/>
<comment type="caution">
    <text evidence="1">The sequence shown here is derived from an EMBL/GenBank/DDBJ whole genome shotgun (WGS) entry which is preliminary data.</text>
</comment>
<keyword evidence="2" id="KW-1185">Reference proteome</keyword>